<reference evidence="3" key="1">
    <citation type="journal article" date="2017" name="Front. Plant Sci.">
        <title>Climate Clever Clovers: New Paradigm to Reduce the Environmental Footprint of Ruminants by Breeding Low Methanogenic Forages Utilizing Haplotype Variation.</title>
        <authorList>
            <person name="Kaur P."/>
            <person name="Appels R."/>
            <person name="Bayer P.E."/>
            <person name="Keeble-Gagnere G."/>
            <person name="Wang J."/>
            <person name="Hirakawa H."/>
            <person name="Shirasawa K."/>
            <person name="Vercoe P."/>
            <person name="Stefanova K."/>
            <person name="Durmic Z."/>
            <person name="Nichols P."/>
            <person name="Revell C."/>
            <person name="Isobe S.N."/>
            <person name="Edwards D."/>
            <person name="Erskine W."/>
        </authorList>
    </citation>
    <scope>NUCLEOTIDE SEQUENCE [LARGE SCALE GENOMIC DNA]</scope>
    <source>
        <strain evidence="3">cv. Daliak</strain>
    </source>
</reference>
<evidence type="ECO:0000313" key="2">
    <source>
        <dbReference type="EMBL" id="GAU44208.1"/>
    </source>
</evidence>
<dbReference type="OrthoDB" id="1385220at2759"/>
<dbReference type="EMBL" id="DF974024">
    <property type="protein sequence ID" value="GAU44208.1"/>
    <property type="molecule type" value="Genomic_DNA"/>
</dbReference>
<evidence type="ECO:0000256" key="1">
    <source>
        <dbReference type="SAM" id="MobiDB-lite"/>
    </source>
</evidence>
<evidence type="ECO:0000313" key="3">
    <source>
        <dbReference type="Proteomes" id="UP000242715"/>
    </source>
</evidence>
<organism evidence="2 3">
    <name type="scientific">Trifolium subterraneum</name>
    <name type="common">Subterranean clover</name>
    <dbReference type="NCBI Taxonomy" id="3900"/>
    <lineage>
        <taxon>Eukaryota</taxon>
        <taxon>Viridiplantae</taxon>
        <taxon>Streptophyta</taxon>
        <taxon>Embryophyta</taxon>
        <taxon>Tracheophyta</taxon>
        <taxon>Spermatophyta</taxon>
        <taxon>Magnoliopsida</taxon>
        <taxon>eudicotyledons</taxon>
        <taxon>Gunneridae</taxon>
        <taxon>Pentapetalae</taxon>
        <taxon>rosids</taxon>
        <taxon>fabids</taxon>
        <taxon>Fabales</taxon>
        <taxon>Fabaceae</taxon>
        <taxon>Papilionoideae</taxon>
        <taxon>50 kb inversion clade</taxon>
        <taxon>NPAAA clade</taxon>
        <taxon>Hologalegina</taxon>
        <taxon>IRL clade</taxon>
        <taxon>Trifolieae</taxon>
        <taxon>Trifolium</taxon>
    </lineage>
</organism>
<dbReference type="Proteomes" id="UP000242715">
    <property type="component" value="Unassembled WGS sequence"/>
</dbReference>
<proteinExistence type="predicted"/>
<feature type="compositionally biased region" description="Basic and acidic residues" evidence="1">
    <location>
        <begin position="1"/>
        <end position="21"/>
    </location>
</feature>
<sequence>MPENQEHEMHLEPDVPNHDGCDVENPIPSKSKGRPKGSRPKGGVEVAKKPRRCHVPNCGEFNHDTRNCPNKKKNLELSSQSPNKITKGWK</sequence>
<keyword evidence="3" id="KW-1185">Reference proteome</keyword>
<accession>A0A2Z6NI74</accession>
<protein>
    <submittedName>
        <fullName evidence="2">Uncharacterized protein</fullName>
    </submittedName>
</protein>
<gene>
    <name evidence="2" type="ORF">TSUD_370710</name>
</gene>
<name>A0A2Z6NI74_TRISU</name>
<feature type="region of interest" description="Disordered" evidence="1">
    <location>
        <begin position="1"/>
        <end position="90"/>
    </location>
</feature>
<dbReference type="AlphaFoldDB" id="A0A2Z6NI74"/>